<dbReference type="InParanoid" id="A0A317XVY6"/>
<protein>
    <submittedName>
        <fullName evidence="2">Uncharacterized protein</fullName>
    </submittedName>
</protein>
<evidence type="ECO:0000313" key="3">
    <source>
        <dbReference type="Proteomes" id="UP000246740"/>
    </source>
</evidence>
<proteinExistence type="predicted"/>
<gene>
    <name evidence="2" type="ORF">BCV70DRAFT_198539</name>
</gene>
<dbReference type="AlphaFoldDB" id="A0A317XVY6"/>
<reference evidence="2 3" key="1">
    <citation type="journal article" date="2018" name="Mol. Biol. Evol.">
        <title>Broad Genomic Sampling Reveals a Smut Pathogenic Ancestry of the Fungal Clade Ustilaginomycotina.</title>
        <authorList>
            <person name="Kijpornyongpan T."/>
            <person name="Mondo S.J."/>
            <person name="Barry K."/>
            <person name="Sandor L."/>
            <person name="Lee J."/>
            <person name="Lipzen A."/>
            <person name="Pangilinan J."/>
            <person name="LaButti K."/>
            <person name="Hainaut M."/>
            <person name="Henrissat B."/>
            <person name="Grigoriev I.V."/>
            <person name="Spatafora J.W."/>
            <person name="Aime M.C."/>
        </authorList>
    </citation>
    <scope>NUCLEOTIDE SEQUENCE [LARGE SCALE GENOMIC DNA]</scope>
    <source>
        <strain evidence="2 3">MCA 3645</strain>
    </source>
</reference>
<sequence length="104" mass="11521">MTRLVRWSILQPMILSDHGAAEAADKRRAKSSGSSDLAAPSMAWLGSEPPIAHGAVVVSDHYPLSSAEQMRKKPECEKGRTKAERRFTAMSRFLQVMHFGIEPE</sequence>
<evidence type="ECO:0000313" key="2">
    <source>
        <dbReference type="EMBL" id="PWZ02262.1"/>
    </source>
</evidence>
<name>A0A317XVY6_9BASI</name>
<feature type="region of interest" description="Disordered" evidence="1">
    <location>
        <begin position="20"/>
        <end position="41"/>
    </location>
</feature>
<evidence type="ECO:0000256" key="1">
    <source>
        <dbReference type="SAM" id="MobiDB-lite"/>
    </source>
</evidence>
<organism evidence="2 3">
    <name type="scientific">Testicularia cyperi</name>
    <dbReference type="NCBI Taxonomy" id="1882483"/>
    <lineage>
        <taxon>Eukaryota</taxon>
        <taxon>Fungi</taxon>
        <taxon>Dikarya</taxon>
        <taxon>Basidiomycota</taxon>
        <taxon>Ustilaginomycotina</taxon>
        <taxon>Ustilaginomycetes</taxon>
        <taxon>Ustilaginales</taxon>
        <taxon>Anthracoideaceae</taxon>
        <taxon>Testicularia</taxon>
    </lineage>
</organism>
<accession>A0A317XVY6</accession>
<dbReference type="Proteomes" id="UP000246740">
    <property type="component" value="Unassembled WGS sequence"/>
</dbReference>
<keyword evidence="3" id="KW-1185">Reference proteome</keyword>
<dbReference type="EMBL" id="KZ819189">
    <property type="protein sequence ID" value="PWZ02262.1"/>
    <property type="molecule type" value="Genomic_DNA"/>
</dbReference>